<feature type="region of interest" description="Disordered" evidence="2">
    <location>
        <begin position="1"/>
        <end position="24"/>
    </location>
</feature>
<dbReference type="SMART" id="SM00530">
    <property type="entry name" value="HTH_XRE"/>
    <property type="match status" value="1"/>
</dbReference>
<gene>
    <name evidence="4" type="ORF">ACFFF6_11405</name>
</gene>
<feature type="compositionally biased region" description="Low complexity" evidence="2">
    <location>
        <begin position="1"/>
        <end position="10"/>
    </location>
</feature>
<reference evidence="4 5" key="1">
    <citation type="submission" date="2024-09" db="EMBL/GenBank/DDBJ databases">
        <authorList>
            <person name="Sun Q."/>
            <person name="Mori K."/>
        </authorList>
    </citation>
    <scope>NUCLEOTIDE SEQUENCE [LARGE SCALE GENOMIC DNA]</scope>
    <source>
        <strain evidence="4 5">CICC 10874</strain>
    </source>
</reference>
<sequence>MGTTTATTFARRLREERERAGLSQAAMAERLSGALGSTVDASTVTRMEKGRRSVKIDEAVAIASVLGIELADLVSEEGAAAARRRELGRELERQQGRAEDALREHQQATQAMIDIERQIESLGSPEA</sequence>
<feature type="domain" description="HTH cro/C1-type" evidence="3">
    <location>
        <begin position="13"/>
        <end position="73"/>
    </location>
</feature>
<dbReference type="InterPro" id="IPR001387">
    <property type="entry name" value="Cro/C1-type_HTH"/>
</dbReference>
<dbReference type="InterPro" id="IPR010982">
    <property type="entry name" value="Lambda_DNA-bd_dom_sf"/>
</dbReference>
<dbReference type="CDD" id="cd00093">
    <property type="entry name" value="HTH_XRE"/>
    <property type="match status" value="1"/>
</dbReference>
<organism evidence="4 5">
    <name type="scientific">Brachybacterium hainanense</name>
    <dbReference type="NCBI Taxonomy" id="1541174"/>
    <lineage>
        <taxon>Bacteria</taxon>
        <taxon>Bacillati</taxon>
        <taxon>Actinomycetota</taxon>
        <taxon>Actinomycetes</taxon>
        <taxon>Micrococcales</taxon>
        <taxon>Dermabacteraceae</taxon>
        <taxon>Brachybacterium</taxon>
    </lineage>
</organism>
<name>A0ABV6RDY8_9MICO</name>
<dbReference type="Proteomes" id="UP001589793">
    <property type="component" value="Unassembled WGS sequence"/>
</dbReference>
<dbReference type="SUPFAM" id="SSF47413">
    <property type="entry name" value="lambda repressor-like DNA-binding domains"/>
    <property type="match status" value="1"/>
</dbReference>
<evidence type="ECO:0000313" key="5">
    <source>
        <dbReference type="Proteomes" id="UP001589793"/>
    </source>
</evidence>
<keyword evidence="1" id="KW-0175">Coiled coil</keyword>
<evidence type="ECO:0000256" key="1">
    <source>
        <dbReference type="SAM" id="Coils"/>
    </source>
</evidence>
<comment type="caution">
    <text evidence="4">The sequence shown here is derived from an EMBL/GenBank/DDBJ whole genome shotgun (WGS) entry which is preliminary data.</text>
</comment>
<feature type="coiled-coil region" evidence="1">
    <location>
        <begin position="84"/>
        <end position="118"/>
    </location>
</feature>
<evidence type="ECO:0000256" key="2">
    <source>
        <dbReference type="SAM" id="MobiDB-lite"/>
    </source>
</evidence>
<evidence type="ECO:0000313" key="4">
    <source>
        <dbReference type="EMBL" id="MFC0674562.1"/>
    </source>
</evidence>
<dbReference type="PROSITE" id="PS50943">
    <property type="entry name" value="HTH_CROC1"/>
    <property type="match status" value="1"/>
</dbReference>
<evidence type="ECO:0000259" key="3">
    <source>
        <dbReference type="PROSITE" id="PS50943"/>
    </source>
</evidence>
<accession>A0ABV6RDY8</accession>
<dbReference type="Gene3D" id="1.10.260.40">
    <property type="entry name" value="lambda repressor-like DNA-binding domains"/>
    <property type="match status" value="1"/>
</dbReference>
<protein>
    <submittedName>
        <fullName evidence="4">Helix-turn-helix domain-containing protein</fullName>
    </submittedName>
</protein>
<proteinExistence type="predicted"/>
<keyword evidence="5" id="KW-1185">Reference proteome</keyword>
<dbReference type="EMBL" id="JBHLSV010000012">
    <property type="protein sequence ID" value="MFC0674562.1"/>
    <property type="molecule type" value="Genomic_DNA"/>
</dbReference>
<dbReference type="RefSeq" id="WP_376980769.1">
    <property type="nucleotide sequence ID" value="NZ_JBHLSV010000012.1"/>
</dbReference>
<dbReference type="Pfam" id="PF13560">
    <property type="entry name" value="HTH_31"/>
    <property type="match status" value="1"/>
</dbReference>